<evidence type="ECO:0000313" key="4">
    <source>
        <dbReference type="Proteomes" id="UP000045840"/>
    </source>
</evidence>
<name>A0A0T9Q328_9GAMM</name>
<protein>
    <submittedName>
        <fullName evidence="1">Undecaprenyl pyrophosphate phosphatase</fullName>
    </submittedName>
</protein>
<reference evidence="4" key="2">
    <citation type="submission" date="2015-03" db="EMBL/GenBank/DDBJ databases">
        <authorList>
            <consortium name="Pathogen Informatics"/>
        </authorList>
    </citation>
    <scope>NUCLEOTIDE SEQUENCE [LARGE SCALE GENOMIC DNA]</scope>
    <source>
        <strain evidence="4">A125KOH2</strain>
    </source>
</reference>
<proteinExistence type="predicted"/>
<dbReference type="STRING" id="1288385.ERS137968_03645"/>
<dbReference type="EMBL" id="CWJL01000022">
    <property type="protein sequence ID" value="CRY68530.1"/>
    <property type="molecule type" value="Genomic_DNA"/>
</dbReference>
<dbReference type="Proteomes" id="UP000045840">
    <property type="component" value="Unassembled WGS sequence"/>
</dbReference>
<evidence type="ECO:0000313" key="3">
    <source>
        <dbReference type="Proteomes" id="UP000044625"/>
    </source>
</evidence>
<evidence type="ECO:0000313" key="2">
    <source>
        <dbReference type="EMBL" id="CRY68530.1"/>
    </source>
</evidence>
<reference evidence="1" key="1">
    <citation type="submission" date="2015-03" db="EMBL/GenBank/DDBJ databases">
        <authorList>
            <person name="Murphy D."/>
        </authorList>
    </citation>
    <scope>NUCLEOTIDE SEQUENCE [LARGE SCALE GENOMIC DNA]</scope>
    <source>
        <strain evidence="1">A125KOH2</strain>
    </source>
</reference>
<dbReference type="Proteomes" id="UP000044625">
    <property type="component" value="Unassembled WGS sequence"/>
</dbReference>
<reference evidence="2 3" key="3">
    <citation type="submission" date="2015-03" db="EMBL/GenBank/DDBJ databases">
        <authorList>
            <consortium name="Pathogen Informatics"/>
            <person name="Murphy D."/>
        </authorList>
    </citation>
    <scope>NUCLEOTIDE SEQUENCE [LARGE SCALE GENOMIC DNA]</scope>
    <source>
        <strain evidence="3">type strain: CIP110230</strain>
        <strain evidence="2">Type strain: CIP110230</strain>
    </source>
</reference>
<organism evidence="1 4">
    <name type="scientific">Yersinia pekkanenii</name>
    <dbReference type="NCBI Taxonomy" id="1288385"/>
    <lineage>
        <taxon>Bacteria</taxon>
        <taxon>Pseudomonadati</taxon>
        <taxon>Pseudomonadota</taxon>
        <taxon>Gammaproteobacteria</taxon>
        <taxon>Enterobacterales</taxon>
        <taxon>Yersiniaceae</taxon>
        <taxon>Yersinia</taxon>
    </lineage>
</organism>
<evidence type="ECO:0000313" key="1">
    <source>
        <dbReference type="EMBL" id="CNH93688.1"/>
    </source>
</evidence>
<keyword evidence="3" id="KW-1185">Reference proteome</keyword>
<dbReference type="EMBL" id="CQAZ01000021">
    <property type="protein sequence ID" value="CNH93688.1"/>
    <property type="molecule type" value="Genomic_DNA"/>
</dbReference>
<sequence>MACGLSELTGIPTKDASGDSFPGDHGMMLMILACFMLRYFSRGAFAISPADRGYFLAATSDDWRALVY</sequence>
<dbReference type="AlphaFoldDB" id="A0A0T9Q328"/>
<accession>A0A0T9Q328</accession>
<gene>
    <name evidence="1" type="primary">yeiU_2</name>
    <name evidence="2" type="synonym">yeiU_1</name>
    <name evidence="1" type="ORF">ERS008529_02520</name>
    <name evidence="2" type="ORF">ERS137968_03645</name>
</gene>